<sequence length="142" mass="16257">MNKIEPIKAAKQFVNKHFPDCQGALLGGSVVRGQITETSDLDIIIFDKQLPSSYRESIVDFDWNIEVFAHNLTSYKDFFNSDVERARPSMPRMVSEGVIIKDKGIIESIKLEAKELLDKGQPYGRLKPLKLKDIFLLMPWMI</sequence>
<name>A0ABT9ZS13_9BACI</name>
<dbReference type="Proteomes" id="UP001230005">
    <property type="component" value="Unassembled WGS sequence"/>
</dbReference>
<organism evidence="2 3">
    <name type="scientific">Evansella vedderi</name>
    <dbReference type="NCBI Taxonomy" id="38282"/>
    <lineage>
        <taxon>Bacteria</taxon>
        <taxon>Bacillati</taxon>
        <taxon>Bacillota</taxon>
        <taxon>Bacilli</taxon>
        <taxon>Bacillales</taxon>
        <taxon>Bacillaceae</taxon>
        <taxon>Evansella</taxon>
    </lineage>
</organism>
<dbReference type="InterPro" id="IPR002934">
    <property type="entry name" value="Polymerase_NTP_transf_dom"/>
</dbReference>
<accession>A0ABT9ZS13</accession>
<evidence type="ECO:0000313" key="3">
    <source>
        <dbReference type="Proteomes" id="UP001230005"/>
    </source>
</evidence>
<dbReference type="EMBL" id="JAUSUG010000003">
    <property type="protein sequence ID" value="MDQ0253526.1"/>
    <property type="molecule type" value="Genomic_DNA"/>
</dbReference>
<evidence type="ECO:0000259" key="1">
    <source>
        <dbReference type="Pfam" id="PF01909"/>
    </source>
</evidence>
<reference evidence="2 3" key="1">
    <citation type="submission" date="2023-07" db="EMBL/GenBank/DDBJ databases">
        <title>Genomic Encyclopedia of Type Strains, Phase IV (KMG-IV): sequencing the most valuable type-strain genomes for metagenomic binning, comparative biology and taxonomic classification.</title>
        <authorList>
            <person name="Goeker M."/>
        </authorList>
    </citation>
    <scope>NUCLEOTIDE SEQUENCE [LARGE SCALE GENOMIC DNA]</scope>
    <source>
        <strain evidence="2 3">DSM 9768</strain>
    </source>
</reference>
<dbReference type="SUPFAM" id="SSF81301">
    <property type="entry name" value="Nucleotidyltransferase"/>
    <property type="match status" value="1"/>
</dbReference>
<protein>
    <submittedName>
        <fullName evidence="2">Nucleotidyltransferase</fullName>
    </submittedName>
</protein>
<feature type="domain" description="Polymerase nucleotidyl transferase" evidence="1">
    <location>
        <begin position="9"/>
        <end position="52"/>
    </location>
</feature>
<comment type="caution">
    <text evidence="2">The sequence shown here is derived from an EMBL/GenBank/DDBJ whole genome shotgun (WGS) entry which is preliminary data.</text>
</comment>
<dbReference type="InterPro" id="IPR043519">
    <property type="entry name" value="NT_sf"/>
</dbReference>
<gene>
    <name evidence="2" type="ORF">J2S74_000898</name>
</gene>
<evidence type="ECO:0000313" key="2">
    <source>
        <dbReference type="EMBL" id="MDQ0253526.1"/>
    </source>
</evidence>
<dbReference type="CDD" id="cd05403">
    <property type="entry name" value="NT_KNTase_like"/>
    <property type="match status" value="1"/>
</dbReference>
<keyword evidence="3" id="KW-1185">Reference proteome</keyword>
<dbReference type="Gene3D" id="3.30.460.10">
    <property type="entry name" value="Beta Polymerase, domain 2"/>
    <property type="match status" value="1"/>
</dbReference>
<dbReference type="RefSeq" id="WP_307322320.1">
    <property type="nucleotide sequence ID" value="NZ_JAUSUG010000003.1"/>
</dbReference>
<dbReference type="Pfam" id="PF01909">
    <property type="entry name" value="NTP_transf_2"/>
    <property type="match status" value="1"/>
</dbReference>
<proteinExistence type="predicted"/>